<evidence type="ECO:0000256" key="1">
    <source>
        <dbReference type="ARBA" id="ARBA00009437"/>
    </source>
</evidence>
<keyword evidence="4" id="KW-0804">Transcription</keyword>
<dbReference type="GO" id="GO:0043565">
    <property type="term" value="F:sequence-specific DNA binding"/>
    <property type="evidence" value="ECO:0007669"/>
    <property type="project" value="TreeGrafter"/>
</dbReference>
<dbReference type="SUPFAM" id="SSF53850">
    <property type="entry name" value="Periplasmic binding protein-like II"/>
    <property type="match status" value="1"/>
</dbReference>
<dbReference type="PROSITE" id="PS50931">
    <property type="entry name" value="HTH_LYSR"/>
    <property type="match status" value="1"/>
</dbReference>
<feature type="domain" description="HTH lysR-type" evidence="5">
    <location>
        <begin position="12"/>
        <end position="63"/>
    </location>
</feature>
<evidence type="ECO:0000256" key="2">
    <source>
        <dbReference type="ARBA" id="ARBA00023015"/>
    </source>
</evidence>
<gene>
    <name evidence="6" type="ORF">GCM10007301_13080</name>
</gene>
<comment type="caution">
    <text evidence="6">The sequence shown here is derived from an EMBL/GenBank/DDBJ whole genome shotgun (WGS) entry which is preliminary data.</text>
</comment>
<evidence type="ECO:0000256" key="3">
    <source>
        <dbReference type="ARBA" id="ARBA00023125"/>
    </source>
</evidence>
<dbReference type="InterPro" id="IPR036390">
    <property type="entry name" value="WH_DNA-bd_sf"/>
</dbReference>
<dbReference type="Pfam" id="PF03466">
    <property type="entry name" value="LysR_substrate"/>
    <property type="match status" value="1"/>
</dbReference>
<dbReference type="PANTHER" id="PTHR30537:SF3">
    <property type="entry name" value="TRANSCRIPTIONAL REGULATORY PROTEIN"/>
    <property type="match status" value="1"/>
</dbReference>
<proteinExistence type="inferred from homology"/>
<dbReference type="PRINTS" id="PR00039">
    <property type="entry name" value="HTHLYSR"/>
</dbReference>
<dbReference type="AlphaFoldDB" id="A0A917BRM4"/>
<dbReference type="InterPro" id="IPR036388">
    <property type="entry name" value="WH-like_DNA-bd_sf"/>
</dbReference>
<dbReference type="SUPFAM" id="SSF46785">
    <property type="entry name" value="Winged helix' DNA-binding domain"/>
    <property type="match status" value="1"/>
</dbReference>
<dbReference type="Pfam" id="PF00126">
    <property type="entry name" value="HTH_1"/>
    <property type="match status" value="1"/>
</dbReference>
<dbReference type="InterPro" id="IPR005119">
    <property type="entry name" value="LysR_subst-bd"/>
</dbReference>
<name>A0A917BRM4_9HYPH</name>
<dbReference type="PANTHER" id="PTHR30537">
    <property type="entry name" value="HTH-TYPE TRANSCRIPTIONAL REGULATOR"/>
    <property type="match status" value="1"/>
</dbReference>
<keyword evidence="3" id="KW-0238">DNA-binding</keyword>
<evidence type="ECO:0000256" key="4">
    <source>
        <dbReference type="ARBA" id="ARBA00023163"/>
    </source>
</evidence>
<keyword evidence="2" id="KW-0805">Transcription regulation</keyword>
<keyword evidence="7" id="KW-1185">Reference proteome</keyword>
<dbReference type="GO" id="GO:0003700">
    <property type="term" value="F:DNA-binding transcription factor activity"/>
    <property type="evidence" value="ECO:0007669"/>
    <property type="project" value="InterPro"/>
</dbReference>
<dbReference type="GO" id="GO:0006351">
    <property type="term" value="P:DNA-templated transcription"/>
    <property type="evidence" value="ECO:0007669"/>
    <property type="project" value="TreeGrafter"/>
</dbReference>
<reference evidence="6" key="2">
    <citation type="submission" date="2020-09" db="EMBL/GenBank/DDBJ databases">
        <authorList>
            <person name="Sun Q."/>
            <person name="Sedlacek I."/>
        </authorList>
    </citation>
    <scope>NUCLEOTIDE SEQUENCE</scope>
    <source>
        <strain evidence="6">CCM 7897</strain>
    </source>
</reference>
<evidence type="ECO:0000313" key="7">
    <source>
        <dbReference type="Proteomes" id="UP000606044"/>
    </source>
</evidence>
<comment type="similarity">
    <text evidence="1">Belongs to the LysR transcriptional regulatory family.</text>
</comment>
<dbReference type="InterPro" id="IPR058163">
    <property type="entry name" value="LysR-type_TF_proteobact-type"/>
</dbReference>
<dbReference type="Proteomes" id="UP000606044">
    <property type="component" value="Unassembled WGS sequence"/>
</dbReference>
<dbReference type="RefSeq" id="WP_188576463.1">
    <property type="nucleotide sequence ID" value="NZ_BMCT01000001.1"/>
</dbReference>
<sequence>MNLAASDWENQRAFLAVLTGGSLSAAARALGVAQPTVRRRLEALEQALGTPLFTRSPAGLMPTDAARALGPHAEAMASAAAAFQRAASGPGKALEGTVRITASEIVGAEVLPAMLADLSARHPALAFEVQLSNRTQDLMRQEADIAVRMVRPAQAALRIKRVGVVRLGLFASADFVTRHGTPRTLGELAAFPIIGPDRLGEELKQIVDALGVDVARALRYRTDSHLAQLSAIRAGAGIGLCQVALAARAPCLVPVLPELFSHGLETFLAMHADLGRVRRVRVTFDHLAQALKAYCAEPGPGAHTHPLL</sequence>
<accession>A0A917BRM4</accession>
<dbReference type="Gene3D" id="3.40.190.290">
    <property type="match status" value="1"/>
</dbReference>
<evidence type="ECO:0000313" key="6">
    <source>
        <dbReference type="EMBL" id="GGF54914.1"/>
    </source>
</evidence>
<dbReference type="InterPro" id="IPR000847">
    <property type="entry name" value="LysR_HTH_N"/>
</dbReference>
<dbReference type="EMBL" id="BMCT01000001">
    <property type="protein sequence ID" value="GGF54914.1"/>
    <property type="molecule type" value="Genomic_DNA"/>
</dbReference>
<evidence type="ECO:0000259" key="5">
    <source>
        <dbReference type="PROSITE" id="PS50931"/>
    </source>
</evidence>
<organism evidence="6 7">
    <name type="scientific">Azorhizobium oxalatiphilum</name>
    <dbReference type="NCBI Taxonomy" id="980631"/>
    <lineage>
        <taxon>Bacteria</taxon>
        <taxon>Pseudomonadati</taxon>
        <taxon>Pseudomonadota</taxon>
        <taxon>Alphaproteobacteria</taxon>
        <taxon>Hyphomicrobiales</taxon>
        <taxon>Xanthobacteraceae</taxon>
        <taxon>Azorhizobium</taxon>
    </lineage>
</organism>
<reference evidence="6" key="1">
    <citation type="journal article" date="2014" name="Int. J. Syst. Evol. Microbiol.">
        <title>Complete genome sequence of Corynebacterium casei LMG S-19264T (=DSM 44701T), isolated from a smear-ripened cheese.</title>
        <authorList>
            <consortium name="US DOE Joint Genome Institute (JGI-PGF)"/>
            <person name="Walter F."/>
            <person name="Albersmeier A."/>
            <person name="Kalinowski J."/>
            <person name="Ruckert C."/>
        </authorList>
    </citation>
    <scope>NUCLEOTIDE SEQUENCE</scope>
    <source>
        <strain evidence="6">CCM 7897</strain>
    </source>
</reference>
<dbReference type="Gene3D" id="1.10.10.10">
    <property type="entry name" value="Winged helix-like DNA-binding domain superfamily/Winged helix DNA-binding domain"/>
    <property type="match status" value="1"/>
</dbReference>
<protein>
    <submittedName>
        <fullName evidence="6">LysR family transcriptional regulator</fullName>
    </submittedName>
</protein>